<organism evidence="1 2">
    <name type="scientific">Paraburkholderia ribeironis</name>
    <dbReference type="NCBI Taxonomy" id="1247936"/>
    <lineage>
        <taxon>Bacteria</taxon>
        <taxon>Pseudomonadati</taxon>
        <taxon>Pseudomonadota</taxon>
        <taxon>Betaproteobacteria</taxon>
        <taxon>Burkholderiales</taxon>
        <taxon>Burkholderiaceae</taxon>
        <taxon>Paraburkholderia</taxon>
    </lineage>
</organism>
<accession>A0A1N7RUE1</accession>
<dbReference type="RefSeq" id="WP_094779156.1">
    <property type="nucleotide sequence ID" value="NZ_CYGX02000017.1"/>
</dbReference>
<dbReference type="EMBL" id="CYGX02000017">
    <property type="protein sequence ID" value="SIT38716.1"/>
    <property type="molecule type" value="Genomic_DNA"/>
</dbReference>
<evidence type="ECO:0000313" key="2">
    <source>
        <dbReference type="Proteomes" id="UP000187012"/>
    </source>
</evidence>
<evidence type="ECO:0000313" key="1">
    <source>
        <dbReference type="EMBL" id="SIT38716.1"/>
    </source>
</evidence>
<dbReference type="Proteomes" id="UP000187012">
    <property type="component" value="Unassembled WGS sequence"/>
</dbReference>
<dbReference type="AlphaFoldDB" id="A0A1N7RUE1"/>
<reference evidence="1 2" key="1">
    <citation type="submission" date="2016-12" db="EMBL/GenBank/DDBJ databases">
        <authorList>
            <person name="Song W.-J."/>
            <person name="Kurnit D.M."/>
        </authorList>
    </citation>
    <scope>NUCLEOTIDE SEQUENCE [LARGE SCALE GENOMIC DNA]</scope>
    <source>
        <strain evidence="1 2">STM7296</strain>
    </source>
</reference>
<keyword evidence="2" id="KW-1185">Reference proteome</keyword>
<dbReference type="OrthoDB" id="9013626at2"/>
<gene>
    <name evidence="1" type="primary">korC</name>
    <name evidence="1" type="ORF">BN2475_170019</name>
</gene>
<name>A0A1N7RUE1_9BURK</name>
<protein>
    <submittedName>
        <fullName evidence="1">Transcriptional repressor protein KorC</fullName>
    </submittedName>
</protein>
<dbReference type="STRING" id="1247936.BN2475_170019"/>
<sequence length="96" mass="10587">MSYHIEIRATCLRSAEDGWEQPSGAEIQEVIRRTGLPGRAVARYLGLSEYGGRQVRRWISEDAAIPYSAWALLCDRAGLGCIWRPAADQAGPDSLP</sequence>
<proteinExistence type="predicted"/>